<reference evidence="2 3" key="1">
    <citation type="submission" date="2021-08" db="EMBL/GenBank/DDBJ databases">
        <title>Draft Genome Sequence of Phanerochaete sordida strain YK-624.</title>
        <authorList>
            <person name="Mori T."/>
            <person name="Dohra H."/>
            <person name="Suzuki T."/>
            <person name="Kawagishi H."/>
            <person name="Hirai H."/>
        </authorList>
    </citation>
    <scope>NUCLEOTIDE SEQUENCE [LARGE SCALE GENOMIC DNA]</scope>
    <source>
        <strain evidence="2 3">YK-624</strain>
    </source>
</reference>
<dbReference type="EMBL" id="BPQB01000035">
    <property type="protein sequence ID" value="GJE93787.1"/>
    <property type="molecule type" value="Genomic_DNA"/>
</dbReference>
<dbReference type="AlphaFoldDB" id="A0A9P3GDP5"/>
<dbReference type="Proteomes" id="UP000703269">
    <property type="component" value="Unassembled WGS sequence"/>
</dbReference>
<protein>
    <submittedName>
        <fullName evidence="2">Uncharacterized protein</fullName>
    </submittedName>
</protein>
<evidence type="ECO:0000313" key="3">
    <source>
        <dbReference type="Proteomes" id="UP000703269"/>
    </source>
</evidence>
<name>A0A9P3GDP5_9APHY</name>
<sequence>MKSPRLPLEVRSESSEISASDIQSPTPPQTAAAMIADTDDDILPSFKLEAVCASYARVLGQRSRCSSAIPAVE</sequence>
<evidence type="ECO:0000313" key="2">
    <source>
        <dbReference type="EMBL" id="GJE93787.1"/>
    </source>
</evidence>
<evidence type="ECO:0000256" key="1">
    <source>
        <dbReference type="SAM" id="MobiDB-lite"/>
    </source>
</evidence>
<keyword evidence="3" id="KW-1185">Reference proteome</keyword>
<feature type="compositionally biased region" description="Polar residues" evidence="1">
    <location>
        <begin position="15"/>
        <end position="24"/>
    </location>
</feature>
<gene>
    <name evidence="2" type="ORF">PsYK624_099490</name>
</gene>
<accession>A0A9P3GDP5</accession>
<organism evidence="2 3">
    <name type="scientific">Phanerochaete sordida</name>
    <dbReference type="NCBI Taxonomy" id="48140"/>
    <lineage>
        <taxon>Eukaryota</taxon>
        <taxon>Fungi</taxon>
        <taxon>Dikarya</taxon>
        <taxon>Basidiomycota</taxon>
        <taxon>Agaricomycotina</taxon>
        <taxon>Agaricomycetes</taxon>
        <taxon>Polyporales</taxon>
        <taxon>Phanerochaetaceae</taxon>
        <taxon>Phanerochaete</taxon>
    </lineage>
</organism>
<feature type="region of interest" description="Disordered" evidence="1">
    <location>
        <begin position="1"/>
        <end position="28"/>
    </location>
</feature>
<proteinExistence type="predicted"/>
<comment type="caution">
    <text evidence="2">The sequence shown here is derived from an EMBL/GenBank/DDBJ whole genome shotgun (WGS) entry which is preliminary data.</text>
</comment>